<keyword evidence="1" id="KW-0812">Transmembrane</keyword>
<reference evidence="3 4" key="1">
    <citation type="submission" date="2016-03" db="EMBL/GenBank/DDBJ databases">
        <title>Fine-scale spatial genetic structure of a fungal parasite of coffee scale insects.</title>
        <authorList>
            <person name="Jackson D."/>
            <person name="Zemenick K.A."/>
            <person name="Malloure B."/>
            <person name="Quandt C.A."/>
            <person name="James T.Y."/>
        </authorList>
    </citation>
    <scope>NUCLEOTIDE SEQUENCE [LARGE SCALE GENOMIC DNA]</scope>
    <source>
        <strain evidence="3 4">UM487</strain>
    </source>
</reference>
<dbReference type="Pfam" id="PF00583">
    <property type="entry name" value="Acetyltransf_1"/>
    <property type="match status" value="1"/>
</dbReference>
<feature type="transmembrane region" description="Helical" evidence="1">
    <location>
        <begin position="172"/>
        <end position="192"/>
    </location>
</feature>
<proteinExistence type="predicted"/>
<sequence>MEDRGTPRVRELDLRECKVSSTVDNINVVRGLKCSAGKSLLAILFNRARQRSASLQQSTNSTPAFFTFLRANLALSSSMIASPAITPHLDPFSPRASSIPLEVTAPAPAAAPTTIPSKSTSSSNGAALELVPLEDIPELSLDPLRTEDEQKEGLKLLADTVAGMRTPATVTVMSHPSCLVPFTTFLSIIYYTRYTIPGHFKVTACCTYGSVIVYIFLIWWLARPYKTFAKDINRAWLDEEGPNRDIMVGARGKDNKLAGVLVLRLSPKLVPTGGRRRTRSPSFKGGRCLIRAWAVRRKCRGRGVGKELLQEAVRITRERCGKDADVGFVQDHAHSRLIFHNMFNGFFHKVEIGADKALRAAVSEWSVTKRKKK</sequence>
<feature type="transmembrane region" description="Helical" evidence="1">
    <location>
        <begin position="198"/>
        <end position="222"/>
    </location>
</feature>
<evidence type="ECO:0000259" key="2">
    <source>
        <dbReference type="PROSITE" id="PS51186"/>
    </source>
</evidence>
<dbReference type="InterPro" id="IPR016181">
    <property type="entry name" value="Acyl_CoA_acyltransferase"/>
</dbReference>
<dbReference type="SUPFAM" id="SSF55729">
    <property type="entry name" value="Acyl-CoA N-acyltransferases (Nat)"/>
    <property type="match status" value="1"/>
</dbReference>
<dbReference type="CDD" id="cd04301">
    <property type="entry name" value="NAT_SF"/>
    <property type="match status" value="1"/>
</dbReference>
<gene>
    <name evidence="3" type="ORF">LLEC1_04542</name>
</gene>
<name>A0A179I8T6_CORDF</name>
<evidence type="ECO:0000313" key="3">
    <source>
        <dbReference type="EMBL" id="OAQ97873.1"/>
    </source>
</evidence>
<dbReference type="GO" id="GO:0016747">
    <property type="term" value="F:acyltransferase activity, transferring groups other than amino-acyl groups"/>
    <property type="evidence" value="ECO:0007669"/>
    <property type="project" value="InterPro"/>
</dbReference>
<dbReference type="PROSITE" id="PS51186">
    <property type="entry name" value="GNAT"/>
    <property type="match status" value="1"/>
</dbReference>
<dbReference type="Proteomes" id="UP000243081">
    <property type="component" value="Unassembled WGS sequence"/>
</dbReference>
<accession>A0A179I8T6</accession>
<evidence type="ECO:0000256" key="1">
    <source>
        <dbReference type="SAM" id="Phobius"/>
    </source>
</evidence>
<organism evidence="3 4">
    <name type="scientific">Cordyceps confragosa</name>
    <name type="common">Lecanicillium lecanii</name>
    <dbReference type="NCBI Taxonomy" id="2714763"/>
    <lineage>
        <taxon>Eukaryota</taxon>
        <taxon>Fungi</taxon>
        <taxon>Dikarya</taxon>
        <taxon>Ascomycota</taxon>
        <taxon>Pezizomycotina</taxon>
        <taxon>Sordariomycetes</taxon>
        <taxon>Hypocreomycetidae</taxon>
        <taxon>Hypocreales</taxon>
        <taxon>Cordycipitaceae</taxon>
        <taxon>Akanthomyces</taxon>
    </lineage>
</organism>
<evidence type="ECO:0000313" key="4">
    <source>
        <dbReference type="Proteomes" id="UP000243081"/>
    </source>
</evidence>
<dbReference type="InterPro" id="IPR000182">
    <property type="entry name" value="GNAT_dom"/>
</dbReference>
<keyword evidence="1" id="KW-0472">Membrane</keyword>
<keyword evidence="1" id="KW-1133">Transmembrane helix</keyword>
<dbReference type="Gene3D" id="3.40.630.30">
    <property type="match status" value="1"/>
</dbReference>
<dbReference type="OMA" id="GPMFADD"/>
<comment type="caution">
    <text evidence="3">The sequence shown here is derived from an EMBL/GenBank/DDBJ whole genome shotgun (WGS) entry which is preliminary data.</text>
</comment>
<dbReference type="AlphaFoldDB" id="A0A179I8T6"/>
<keyword evidence="4" id="KW-1185">Reference proteome</keyword>
<dbReference type="EMBL" id="LUKN01003185">
    <property type="protein sequence ID" value="OAQ97873.1"/>
    <property type="molecule type" value="Genomic_DNA"/>
</dbReference>
<feature type="domain" description="N-acetyltransferase" evidence="2">
    <location>
        <begin position="220"/>
        <end position="353"/>
    </location>
</feature>
<protein>
    <recommendedName>
        <fullName evidence="2">N-acetyltransferase domain-containing protein</fullName>
    </recommendedName>
</protein>
<dbReference type="OrthoDB" id="5343688at2759"/>